<name>A0A1W1CVJ1_9ZZZZ</name>
<dbReference type="AlphaFoldDB" id="A0A1W1CVJ1"/>
<sequence>MPQYGAHCSWRMATGVFDHGSPRNWNIYKGKLYFNYDTLQQNLWVNNKDYFIKKANKNWVKKLLK</sequence>
<gene>
    <name evidence="1" type="ORF">MNB_SUP05-5-1131</name>
</gene>
<dbReference type="EMBL" id="FPHJ01000069">
    <property type="protein sequence ID" value="SFV69789.1"/>
    <property type="molecule type" value="Genomic_DNA"/>
</dbReference>
<accession>A0A1W1CVJ1</accession>
<evidence type="ECO:0000313" key="1">
    <source>
        <dbReference type="EMBL" id="SFV69789.1"/>
    </source>
</evidence>
<reference evidence="1" key="1">
    <citation type="submission" date="2016-10" db="EMBL/GenBank/DDBJ databases">
        <authorList>
            <person name="de Groot N.N."/>
        </authorList>
    </citation>
    <scope>NUCLEOTIDE SEQUENCE</scope>
</reference>
<organism evidence="1">
    <name type="scientific">hydrothermal vent metagenome</name>
    <dbReference type="NCBI Taxonomy" id="652676"/>
    <lineage>
        <taxon>unclassified sequences</taxon>
        <taxon>metagenomes</taxon>
        <taxon>ecological metagenomes</taxon>
    </lineage>
</organism>
<proteinExistence type="predicted"/>
<protein>
    <submittedName>
        <fullName evidence="1">Uncharacterized protein</fullName>
    </submittedName>
</protein>